<evidence type="ECO:0000256" key="1">
    <source>
        <dbReference type="SAM" id="Coils"/>
    </source>
</evidence>
<feature type="coiled-coil region" evidence="1">
    <location>
        <begin position="84"/>
        <end position="128"/>
    </location>
</feature>
<accession>A0AAD8XXY1</accession>
<evidence type="ECO:0000313" key="2">
    <source>
        <dbReference type="EMBL" id="KAK1735468.1"/>
    </source>
</evidence>
<dbReference type="Proteomes" id="UP001224775">
    <property type="component" value="Unassembled WGS sequence"/>
</dbReference>
<dbReference type="AlphaFoldDB" id="A0AAD8XXY1"/>
<keyword evidence="3" id="KW-1185">Reference proteome</keyword>
<dbReference type="EMBL" id="JATAAI010000033">
    <property type="protein sequence ID" value="KAK1735468.1"/>
    <property type="molecule type" value="Genomic_DNA"/>
</dbReference>
<keyword evidence="1" id="KW-0175">Coiled coil</keyword>
<reference evidence="2" key="1">
    <citation type="submission" date="2023-06" db="EMBL/GenBank/DDBJ databases">
        <title>Survivors Of The Sea: Transcriptome response of Skeletonema marinoi to long-term dormancy.</title>
        <authorList>
            <person name="Pinder M.I.M."/>
            <person name="Kourtchenko O."/>
            <person name="Robertson E.K."/>
            <person name="Larsson T."/>
            <person name="Maumus F."/>
            <person name="Osuna-Cruz C.M."/>
            <person name="Vancaester E."/>
            <person name="Stenow R."/>
            <person name="Vandepoele K."/>
            <person name="Ploug H."/>
            <person name="Bruchert V."/>
            <person name="Godhe A."/>
            <person name="Topel M."/>
        </authorList>
    </citation>
    <scope>NUCLEOTIDE SEQUENCE</scope>
    <source>
        <strain evidence="2">R05AC</strain>
    </source>
</reference>
<evidence type="ECO:0000313" key="3">
    <source>
        <dbReference type="Proteomes" id="UP001224775"/>
    </source>
</evidence>
<organism evidence="2 3">
    <name type="scientific">Skeletonema marinoi</name>
    <dbReference type="NCBI Taxonomy" id="267567"/>
    <lineage>
        <taxon>Eukaryota</taxon>
        <taxon>Sar</taxon>
        <taxon>Stramenopiles</taxon>
        <taxon>Ochrophyta</taxon>
        <taxon>Bacillariophyta</taxon>
        <taxon>Coscinodiscophyceae</taxon>
        <taxon>Thalassiosirophycidae</taxon>
        <taxon>Thalassiosirales</taxon>
        <taxon>Skeletonemataceae</taxon>
        <taxon>Skeletonema</taxon>
        <taxon>Skeletonema marinoi-dohrnii complex</taxon>
    </lineage>
</organism>
<gene>
    <name evidence="2" type="ORF">QTG54_013631</name>
</gene>
<protein>
    <submittedName>
        <fullName evidence="2">Uncharacterized protein</fullName>
    </submittedName>
</protein>
<name>A0AAD8XXY1_9STRA</name>
<sequence>MAPEQIKEEANPISSVYAESHTEEETEWLSMGLSLGDALRQIVALTDERDSALAICQEKDDVATQAESLLVEVQVRLEAEMNRRAESDSKARKLLETMKAYEERLESYEKMEDELEAAQANLVTTVSEKSKLEWR</sequence>
<proteinExistence type="predicted"/>
<comment type="caution">
    <text evidence="2">The sequence shown here is derived from an EMBL/GenBank/DDBJ whole genome shotgun (WGS) entry which is preliminary data.</text>
</comment>